<reference evidence="2" key="1">
    <citation type="submission" date="2021-03" db="EMBL/GenBank/DDBJ databases">
        <title>Draft genome sequence of rust myrtle Austropuccinia psidii MF-1, a brazilian biotype.</title>
        <authorList>
            <person name="Quecine M.C."/>
            <person name="Pachon D.M.R."/>
            <person name="Bonatelli M.L."/>
            <person name="Correr F.H."/>
            <person name="Franceschini L.M."/>
            <person name="Leite T.F."/>
            <person name="Margarido G.R.A."/>
            <person name="Almeida C.A."/>
            <person name="Ferrarezi J.A."/>
            <person name="Labate C.A."/>
        </authorList>
    </citation>
    <scope>NUCLEOTIDE SEQUENCE</scope>
    <source>
        <strain evidence="2">MF-1</strain>
    </source>
</reference>
<accession>A0A9Q3HCG3</accession>
<dbReference type="EMBL" id="AVOT02015191">
    <property type="protein sequence ID" value="MBW0499287.1"/>
    <property type="molecule type" value="Genomic_DNA"/>
</dbReference>
<evidence type="ECO:0000313" key="2">
    <source>
        <dbReference type="EMBL" id="MBW0499287.1"/>
    </source>
</evidence>
<dbReference type="AlphaFoldDB" id="A0A9Q3HCG3"/>
<feature type="compositionally biased region" description="Polar residues" evidence="1">
    <location>
        <begin position="12"/>
        <end position="26"/>
    </location>
</feature>
<keyword evidence="3" id="KW-1185">Reference proteome</keyword>
<gene>
    <name evidence="2" type="ORF">O181_039002</name>
</gene>
<feature type="region of interest" description="Disordered" evidence="1">
    <location>
        <begin position="1"/>
        <end position="49"/>
    </location>
</feature>
<evidence type="ECO:0000313" key="3">
    <source>
        <dbReference type="Proteomes" id="UP000765509"/>
    </source>
</evidence>
<feature type="compositionally biased region" description="Basic and acidic residues" evidence="1">
    <location>
        <begin position="28"/>
        <end position="37"/>
    </location>
</feature>
<name>A0A9Q3HCG3_9BASI</name>
<organism evidence="2 3">
    <name type="scientific">Austropuccinia psidii MF-1</name>
    <dbReference type="NCBI Taxonomy" id="1389203"/>
    <lineage>
        <taxon>Eukaryota</taxon>
        <taxon>Fungi</taxon>
        <taxon>Dikarya</taxon>
        <taxon>Basidiomycota</taxon>
        <taxon>Pucciniomycotina</taxon>
        <taxon>Pucciniomycetes</taxon>
        <taxon>Pucciniales</taxon>
        <taxon>Sphaerophragmiaceae</taxon>
        <taxon>Austropuccinia</taxon>
    </lineage>
</organism>
<comment type="caution">
    <text evidence="2">The sequence shown here is derived from an EMBL/GenBank/DDBJ whole genome shotgun (WGS) entry which is preliminary data.</text>
</comment>
<protein>
    <submittedName>
        <fullName evidence="2">Uncharacterized protein</fullName>
    </submittedName>
</protein>
<sequence length="161" mass="18438">MTPTLEKEGPVASTSCRRLQGQTQWTSEEERSKEPSRKRQRKSKFAQTLPIRVQDPQIGAFSRGQCLQYGQDSPGIHSQRVGKEKQGLCTQRMQEIQFVKSSIAVELGKFDAKLNKITSDISELKRNDRTSTEWYKLKNVKLDSITNTCDRIESKCQVQED</sequence>
<evidence type="ECO:0000256" key="1">
    <source>
        <dbReference type="SAM" id="MobiDB-lite"/>
    </source>
</evidence>
<dbReference type="Proteomes" id="UP000765509">
    <property type="component" value="Unassembled WGS sequence"/>
</dbReference>
<proteinExistence type="predicted"/>